<keyword evidence="6" id="KW-0597">Phosphoprotein</keyword>
<name>A0A4S4BN44_9BACL</name>
<evidence type="ECO:0000256" key="6">
    <source>
        <dbReference type="HAMAP-Rule" id="MF_00065"/>
    </source>
</evidence>
<dbReference type="RefSeq" id="WP_136371520.1">
    <property type="nucleotide sequence ID" value="NZ_SSOB01000026.1"/>
</dbReference>
<sequence>MNRRMIWLTGLSGAGKTTIAEELARRIPNSYVLDGDVLRRGINGDLGFSEEDRLEVGRRTGEIGRILLDAGLNVIVASISPFRAVRNRVRSLVGDAFVEVYVRCSLEECERRDPKGLYKRARAGEIRSFTGIDSPYEEPEHPHVIVDTDKSTLEECVEGIVRVWSGRSSYS</sequence>
<dbReference type="InterPro" id="IPR027417">
    <property type="entry name" value="P-loop_NTPase"/>
</dbReference>
<evidence type="ECO:0000256" key="1">
    <source>
        <dbReference type="ARBA" id="ARBA00001823"/>
    </source>
</evidence>
<dbReference type="PANTHER" id="PTHR42700">
    <property type="entry name" value="SULFATE ADENYLYLTRANSFERASE"/>
    <property type="match status" value="1"/>
</dbReference>
<dbReference type="GO" id="GO:0005524">
    <property type="term" value="F:ATP binding"/>
    <property type="evidence" value="ECO:0007669"/>
    <property type="project" value="UniProtKB-UniRule"/>
</dbReference>
<dbReference type="HAMAP" id="MF_00065">
    <property type="entry name" value="Adenylyl_sulf_kinase"/>
    <property type="match status" value="1"/>
</dbReference>
<keyword evidence="10" id="KW-1185">Reference proteome</keyword>
<dbReference type="InterPro" id="IPR050512">
    <property type="entry name" value="Sulf_AdTrans/APS_kinase"/>
</dbReference>
<comment type="catalytic activity">
    <reaction evidence="1 6 7">
        <text>adenosine 5'-phosphosulfate + ATP = 3'-phosphoadenylyl sulfate + ADP + H(+)</text>
        <dbReference type="Rhea" id="RHEA:24152"/>
        <dbReference type="ChEBI" id="CHEBI:15378"/>
        <dbReference type="ChEBI" id="CHEBI:30616"/>
        <dbReference type="ChEBI" id="CHEBI:58243"/>
        <dbReference type="ChEBI" id="CHEBI:58339"/>
        <dbReference type="ChEBI" id="CHEBI:456216"/>
        <dbReference type="EC" id="2.7.1.25"/>
    </reaction>
</comment>
<dbReference type="EMBL" id="SSOB01000026">
    <property type="protein sequence ID" value="THF76243.1"/>
    <property type="molecule type" value="Genomic_DNA"/>
</dbReference>
<proteinExistence type="inferred from homology"/>
<dbReference type="OrthoDB" id="9804504at2"/>
<protein>
    <recommendedName>
        <fullName evidence="2 6">Adenylyl-sulfate kinase</fullName>
        <ecNumber evidence="2 6">2.7.1.25</ecNumber>
    </recommendedName>
    <alternativeName>
        <fullName evidence="6">APS kinase</fullName>
    </alternativeName>
    <alternativeName>
        <fullName evidence="6">ATP adenosine-5'-phosphosulfate 3'-phosphotransferase</fullName>
    </alternativeName>
    <alternativeName>
        <fullName evidence="6">Adenosine-5'-phosphosulfate kinase</fullName>
    </alternativeName>
</protein>
<feature type="active site" description="Phosphoserine intermediate" evidence="6">
    <location>
        <position position="80"/>
    </location>
</feature>
<keyword evidence="3 6" id="KW-0808">Transferase</keyword>
<dbReference type="NCBIfam" id="NF003013">
    <property type="entry name" value="PRK03846.1"/>
    <property type="match status" value="1"/>
</dbReference>
<dbReference type="GO" id="GO:0010134">
    <property type="term" value="P:sulfate assimilation via adenylyl sulfate reduction"/>
    <property type="evidence" value="ECO:0007669"/>
    <property type="project" value="TreeGrafter"/>
</dbReference>
<evidence type="ECO:0000256" key="3">
    <source>
        <dbReference type="ARBA" id="ARBA00022679"/>
    </source>
</evidence>
<dbReference type="InterPro" id="IPR059117">
    <property type="entry name" value="APS_kinase_dom"/>
</dbReference>
<reference evidence="9 10" key="1">
    <citation type="submission" date="2019-04" db="EMBL/GenBank/DDBJ databases">
        <title>Cohnella sp. nov. isolated from preserved vegetables.</title>
        <authorList>
            <person name="Lin S.-Y."/>
            <person name="Hung M.-H."/>
            <person name="Young C.-C."/>
        </authorList>
    </citation>
    <scope>NUCLEOTIDE SEQUENCE [LARGE SCALE GENOMIC DNA]</scope>
    <source>
        <strain evidence="9 10">CC-MHH1044</strain>
    </source>
</reference>
<dbReference type="CDD" id="cd02027">
    <property type="entry name" value="APSK"/>
    <property type="match status" value="1"/>
</dbReference>
<feature type="binding site" evidence="6">
    <location>
        <begin position="10"/>
        <end position="17"/>
    </location>
    <ligand>
        <name>ATP</name>
        <dbReference type="ChEBI" id="CHEBI:30616"/>
    </ligand>
</feature>
<dbReference type="GO" id="GO:0004020">
    <property type="term" value="F:adenylylsulfate kinase activity"/>
    <property type="evidence" value="ECO:0007669"/>
    <property type="project" value="UniProtKB-UniRule"/>
</dbReference>
<dbReference type="PANTHER" id="PTHR42700:SF1">
    <property type="entry name" value="SULFATE ADENYLYLTRANSFERASE"/>
    <property type="match status" value="1"/>
</dbReference>
<keyword evidence="5 6" id="KW-0067">ATP-binding</keyword>
<gene>
    <name evidence="6 9" type="primary">cysC</name>
    <name evidence="9" type="ORF">E6C55_19645</name>
</gene>
<evidence type="ECO:0000256" key="2">
    <source>
        <dbReference type="ARBA" id="ARBA00012121"/>
    </source>
</evidence>
<dbReference type="Pfam" id="PF01583">
    <property type="entry name" value="APS_kinase"/>
    <property type="match status" value="1"/>
</dbReference>
<accession>A0A4S4BN44</accession>
<dbReference type="SUPFAM" id="SSF52540">
    <property type="entry name" value="P-loop containing nucleoside triphosphate hydrolases"/>
    <property type="match status" value="1"/>
</dbReference>
<evidence type="ECO:0000313" key="10">
    <source>
        <dbReference type="Proteomes" id="UP000310636"/>
    </source>
</evidence>
<dbReference type="Gene3D" id="3.40.50.300">
    <property type="entry name" value="P-loop containing nucleotide triphosphate hydrolases"/>
    <property type="match status" value="1"/>
</dbReference>
<evidence type="ECO:0000256" key="4">
    <source>
        <dbReference type="ARBA" id="ARBA00022741"/>
    </source>
</evidence>
<dbReference type="NCBIfam" id="NF004041">
    <property type="entry name" value="PRK05541.1"/>
    <property type="match status" value="1"/>
</dbReference>
<evidence type="ECO:0000256" key="5">
    <source>
        <dbReference type="ARBA" id="ARBA00022840"/>
    </source>
</evidence>
<dbReference type="AlphaFoldDB" id="A0A4S4BN44"/>
<organism evidence="9 10">
    <name type="scientific">Cohnella fermenti</name>
    <dbReference type="NCBI Taxonomy" id="2565925"/>
    <lineage>
        <taxon>Bacteria</taxon>
        <taxon>Bacillati</taxon>
        <taxon>Bacillota</taxon>
        <taxon>Bacilli</taxon>
        <taxon>Bacillales</taxon>
        <taxon>Paenibacillaceae</taxon>
        <taxon>Cohnella</taxon>
    </lineage>
</organism>
<dbReference type="GO" id="GO:0070814">
    <property type="term" value="P:hydrogen sulfide biosynthetic process"/>
    <property type="evidence" value="ECO:0007669"/>
    <property type="project" value="UniProtKB-UniRule"/>
</dbReference>
<dbReference type="NCBIfam" id="TIGR00455">
    <property type="entry name" value="apsK"/>
    <property type="match status" value="1"/>
</dbReference>
<comment type="caution">
    <text evidence="9">The sequence shown here is derived from an EMBL/GenBank/DDBJ whole genome shotgun (WGS) entry which is preliminary data.</text>
</comment>
<keyword evidence="6 7" id="KW-0418">Kinase</keyword>
<comment type="similarity">
    <text evidence="6 7">Belongs to the APS kinase family.</text>
</comment>
<evidence type="ECO:0000259" key="8">
    <source>
        <dbReference type="Pfam" id="PF01583"/>
    </source>
</evidence>
<comment type="pathway">
    <text evidence="6 7">Sulfur metabolism; hydrogen sulfide biosynthesis; sulfite from sulfate: step 2/3.</text>
</comment>
<dbReference type="EC" id="2.7.1.25" evidence="2 6"/>
<dbReference type="GO" id="GO:0019379">
    <property type="term" value="P:sulfate assimilation, phosphoadenylyl sulfate reduction by phosphoadenylyl-sulfate reductase (thioredoxin)"/>
    <property type="evidence" value="ECO:0007669"/>
    <property type="project" value="TreeGrafter"/>
</dbReference>
<dbReference type="InterPro" id="IPR002891">
    <property type="entry name" value="APS"/>
</dbReference>
<dbReference type="GO" id="GO:0004781">
    <property type="term" value="F:sulfate adenylyltransferase (ATP) activity"/>
    <property type="evidence" value="ECO:0007669"/>
    <property type="project" value="TreeGrafter"/>
</dbReference>
<evidence type="ECO:0000256" key="7">
    <source>
        <dbReference type="RuleBase" id="RU004347"/>
    </source>
</evidence>
<evidence type="ECO:0000313" key="9">
    <source>
        <dbReference type="EMBL" id="THF76243.1"/>
    </source>
</evidence>
<dbReference type="GO" id="GO:0005737">
    <property type="term" value="C:cytoplasm"/>
    <property type="evidence" value="ECO:0007669"/>
    <property type="project" value="TreeGrafter"/>
</dbReference>
<dbReference type="Proteomes" id="UP000310636">
    <property type="component" value="Unassembled WGS sequence"/>
</dbReference>
<keyword evidence="4 6" id="KW-0547">Nucleotide-binding</keyword>
<feature type="domain" description="APS kinase" evidence="8">
    <location>
        <begin position="5"/>
        <end position="147"/>
    </location>
</feature>
<dbReference type="UniPathway" id="UPA00140">
    <property type="reaction ID" value="UER00205"/>
</dbReference>
<comment type="function">
    <text evidence="6 7">Catalyzes the synthesis of activated sulfate.</text>
</comment>